<evidence type="ECO:0000313" key="1">
    <source>
        <dbReference type="EMBL" id="TGM11097.1"/>
    </source>
</evidence>
<evidence type="ECO:0008006" key="3">
    <source>
        <dbReference type="Google" id="ProtNLM"/>
    </source>
</evidence>
<dbReference type="Gene3D" id="2.40.160.20">
    <property type="match status" value="1"/>
</dbReference>
<proteinExistence type="predicted"/>
<sequence>MKKKITVSLIIITSSIIYAESDAKRGKLFIEATYSEGIKYPKAKLNRIDDSVMDKDDNFNTQPDVIGYYTYNYGTREEKLASVYAFENSPKPKLFGQTTSLLFEYVIKSTFGIGFSLNGSNFQASHLSYPKYDSLLDLSFIKNVTPGFTGFSIDQLITYEILLPYQTHRDNEFLKIRTANINLSYHFFKESDFDPYIRIAFGYGREGVTDSRIYQSSLMIGTRYFISNRLYLLAEAVGNNYDAYRVTNGTLKNILNEKDRHVWSLQEYSAKVGLGINF</sequence>
<protein>
    <recommendedName>
        <fullName evidence="3">Outer membrane protein beta-barrel domain-containing protein</fullName>
    </recommendedName>
</protein>
<dbReference type="RefSeq" id="WP_135686006.1">
    <property type="nucleotide sequence ID" value="NZ_RQEQ01000075.1"/>
</dbReference>
<evidence type="ECO:0000313" key="2">
    <source>
        <dbReference type="Proteomes" id="UP000297422"/>
    </source>
</evidence>
<reference evidence="2" key="1">
    <citation type="journal article" date="2019" name="PLoS Negl. Trop. Dis.">
        <title>Revisiting the worldwide diversity of Leptospira species in the environment.</title>
        <authorList>
            <person name="Vincent A.T."/>
            <person name="Schiettekatte O."/>
            <person name="Bourhy P."/>
            <person name="Veyrier F.J."/>
            <person name="Picardeau M."/>
        </authorList>
    </citation>
    <scope>NUCLEOTIDE SEQUENCE [LARGE SCALE GENOMIC DNA]</scope>
    <source>
        <strain evidence="2">201702407</strain>
    </source>
</reference>
<dbReference type="Proteomes" id="UP000297422">
    <property type="component" value="Unassembled WGS sequence"/>
</dbReference>
<accession>A0ABY2MXN4</accession>
<keyword evidence="2" id="KW-1185">Reference proteome</keyword>
<dbReference type="EMBL" id="RQGT01000097">
    <property type="protein sequence ID" value="TGM11097.1"/>
    <property type="molecule type" value="Genomic_DNA"/>
</dbReference>
<organism evidence="1 2">
    <name type="scientific">Leptospira stimsonii</name>
    <dbReference type="NCBI Taxonomy" id="2202203"/>
    <lineage>
        <taxon>Bacteria</taxon>
        <taxon>Pseudomonadati</taxon>
        <taxon>Spirochaetota</taxon>
        <taxon>Spirochaetia</taxon>
        <taxon>Leptospirales</taxon>
        <taxon>Leptospiraceae</taxon>
        <taxon>Leptospira</taxon>
    </lineage>
</organism>
<gene>
    <name evidence="1" type="ORF">EHQ90_16810</name>
</gene>
<name>A0ABY2MXN4_9LEPT</name>
<comment type="caution">
    <text evidence="1">The sequence shown here is derived from an EMBL/GenBank/DDBJ whole genome shotgun (WGS) entry which is preliminary data.</text>
</comment>